<feature type="domain" description="Carboxymuconolactone decarboxylase-like" evidence="2">
    <location>
        <begin position="87"/>
        <end position="137"/>
    </location>
</feature>
<dbReference type="Proteomes" id="UP000762676">
    <property type="component" value="Unassembled WGS sequence"/>
</dbReference>
<accession>A0AAV4FZ22</accession>
<dbReference type="NCBIfam" id="TIGR01926">
    <property type="entry name" value="peroxid_rel"/>
    <property type="match status" value="1"/>
</dbReference>
<dbReference type="InterPro" id="IPR004675">
    <property type="entry name" value="AhpD_core"/>
</dbReference>
<dbReference type="NCBIfam" id="TIGR00778">
    <property type="entry name" value="ahpD_dom"/>
    <property type="match status" value="1"/>
</dbReference>
<keyword evidence="4" id="KW-1185">Reference proteome</keyword>
<protein>
    <submittedName>
        <fullName evidence="3">Alkylhydroperoxidase AhpD core:Uncharacterized peroxidase-related protein</fullName>
    </submittedName>
</protein>
<dbReference type="InterPro" id="IPR010195">
    <property type="entry name" value="Uncharacterised_peroxidase-rel"/>
</dbReference>
<evidence type="ECO:0000313" key="3">
    <source>
        <dbReference type="EMBL" id="GFR77570.1"/>
    </source>
</evidence>
<dbReference type="InterPro" id="IPR029032">
    <property type="entry name" value="AhpD-like"/>
</dbReference>
<evidence type="ECO:0000313" key="4">
    <source>
        <dbReference type="Proteomes" id="UP000762676"/>
    </source>
</evidence>
<comment type="caution">
    <text evidence="3">The sequence shown here is derived from an EMBL/GenBank/DDBJ whole genome shotgun (WGS) entry which is preliminary data.</text>
</comment>
<feature type="compositionally biased region" description="Low complexity" evidence="1">
    <location>
        <begin position="30"/>
        <end position="40"/>
    </location>
</feature>
<dbReference type="EMBL" id="BMAT01000978">
    <property type="protein sequence ID" value="GFR77570.1"/>
    <property type="molecule type" value="Genomic_DNA"/>
</dbReference>
<gene>
    <name evidence="3" type="ORF">ElyMa_000512200</name>
</gene>
<proteinExistence type="predicted"/>
<name>A0AAV4FZ22_9GAST</name>
<dbReference type="InterPro" id="IPR003779">
    <property type="entry name" value="CMD-like"/>
</dbReference>
<sequence length="237" mass="26675">MALFKASPFLARAIRKQVNLVCVSTERLSSGSFSSTNTKSASDEKPISRFPIPEVDTLPPDMQALMNETMEKAGFVPNVFKTLSHRPEEMRAFVNYYDIVMSGREDGHLSKADRELIIVAVSAHNKCRYCIVAHSALHRIFSKNRLLADQIAANWETADLDDRQKAILNFAMQIAVCRPVSDSHFEELYKHGLDQEDAWDIGSVVALFSLSNRMAFLTSMAPNEEFYVLGRVDKPTK</sequence>
<organism evidence="3 4">
    <name type="scientific">Elysia marginata</name>
    <dbReference type="NCBI Taxonomy" id="1093978"/>
    <lineage>
        <taxon>Eukaryota</taxon>
        <taxon>Metazoa</taxon>
        <taxon>Spiralia</taxon>
        <taxon>Lophotrochozoa</taxon>
        <taxon>Mollusca</taxon>
        <taxon>Gastropoda</taxon>
        <taxon>Heterobranchia</taxon>
        <taxon>Euthyneura</taxon>
        <taxon>Panpulmonata</taxon>
        <taxon>Sacoglossa</taxon>
        <taxon>Placobranchoidea</taxon>
        <taxon>Plakobranchidae</taxon>
        <taxon>Elysia</taxon>
    </lineage>
</organism>
<evidence type="ECO:0000256" key="1">
    <source>
        <dbReference type="SAM" id="MobiDB-lite"/>
    </source>
</evidence>
<dbReference type="Gene3D" id="1.20.1290.10">
    <property type="entry name" value="AhpD-like"/>
    <property type="match status" value="1"/>
</dbReference>
<evidence type="ECO:0000259" key="2">
    <source>
        <dbReference type="Pfam" id="PF02627"/>
    </source>
</evidence>
<dbReference type="PANTHER" id="PTHR35446:SF2">
    <property type="entry name" value="CARBOXYMUCONOLACTONE DECARBOXYLASE-LIKE DOMAIN-CONTAINING PROTEIN"/>
    <property type="match status" value="1"/>
</dbReference>
<feature type="region of interest" description="Disordered" evidence="1">
    <location>
        <begin position="30"/>
        <end position="52"/>
    </location>
</feature>
<dbReference type="Pfam" id="PF02627">
    <property type="entry name" value="CMD"/>
    <property type="match status" value="1"/>
</dbReference>
<dbReference type="SUPFAM" id="SSF69118">
    <property type="entry name" value="AhpD-like"/>
    <property type="match status" value="1"/>
</dbReference>
<dbReference type="GO" id="GO:0051920">
    <property type="term" value="F:peroxiredoxin activity"/>
    <property type="evidence" value="ECO:0007669"/>
    <property type="project" value="InterPro"/>
</dbReference>
<dbReference type="PANTHER" id="PTHR35446">
    <property type="entry name" value="SI:CH211-175M2.5"/>
    <property type="match status" value="1"/>
</dbReference>
<reference evidence="3 4" key="1">
    <citation type="journal article" date="2021" name="Elife">
        <title>Chloroplast acquisition without the gene transfer in kleptoplastic sea slugs, Plakobranchus ocellatus.</title>
        <authorList>
            <person name="Maeda T."/>
            <person name="Takahashi S."/>
            <person name="Yoshida T."/>
            <person name="Shimamura S."/>
            <person name="Takaki Y."/>
            <person name="Nagai Y."/>
            <person name="Toyoda A."/>
            <person name="Suzuki Y."/>
            <person name="Arimoto A."/>
            <person name="Ishii H."/>
            <person name="Satoh N."/>
            <person name="Nishiyama T."/>
            <person name="Hasebe M."/>
            <person name="Maruyama T."/>
            <person name="Minagawa J."/>
            <person name="Obokata J."/>
            <person name="Shigenobu S."/>
        </authorList>
    </citation>
    <scope>NUCLEOTIDE SEQUENCE [LARGE SCALE GENOMIC DNA]</scope>
</reference>
<dbReference type="Gene3D" id="1.20.5.810">
    <property type="entry name" value="AhpD-like"/>
    <property type="match status" value="1"/>
</dbReference>
<dbReference type="AlphaFoldDB" id="A0AAV4FZ22"/>